<dbReference type="GO" id="GO:0005737">
    <property type="term" value="C:cytoplasm"/>
    <property type="evidence" value="ECO:0007669"/>
    <property type="project" value="UniProtKB-ARBA"/>
</dbReference>
<dbReference type="AlphaFoldDB" id="D7CTP4"/>
<evidence type="ECO:0000256" key="1">
    <source>
        <dbReference type="ARBA" id="ARBA00007596"/>
    </source>
</evidence>
<reference evidence="6 7" key="2">
    <citation type="journal article" date="2011" name="Stand. Genomic Sci.">
        <title>Complete genome sequence of Truepera radiovictrix type strain (RQ-24).</title>
        <authorList>
            <person name="Ivanova N."/>
            <person name="Rohde C."/>
            <person name="Munk C."/>
            <person name="Nolan M."/>
            <person name="Lucas S."/>
            <person name="Del Rio T.G."/>
            <person name="Tice H."/>
            <person name="Deshpande S."/>
            <person name="Cheng J.F."/>
            <person name="Tapia R."/>
            <person name="Han C."/>
            <person name="Goodwin L."/>
            <person name="Pitluck S."/>
            <person name="Liolios K."/>
            <person name="Mavromatis K."/>
            <person name="Mikhailova N."/>
            <person name="Pati A."/>
            <person name="Chen A."/>
            <person name="Palaniappan K."/>
            <person name="Land M."/>
            <person name="Hauser L."/>
            <person name="Chang Y.J."/>
            <person name="Jeffries C.D."/>
            <person name="Brambilla E."/>
            <person name="Rohde M."/>
            <person name="Goker M."/>
            <person name="Tindall B.J."/>
            <person name="Woyke T."/>
            <person name="Bristow J."/>
            <person name="Eisen J.A."/>
            <person name="Markowitz V."/>
            <person name="Hugenholtz P."/>
            <person name="Kyrpides N.C."/>
            <person name="Klenk H.P."/>
            <person name="Lapidus A."/>
        </authorList>
    </citation>
    <scope>NUCLEOTIDE SEQUENCE [LARGE SCALE GENOMIC DNA]</scope>
    <source>
        <strain evidence="7">DSM 17093 / CIP 108686 / LMG 22925 / RQ-24</strain>
    </source>
</reference>
<comment type="similarity">
    <text evidence="1 5">Belongs to the bacterial ribosomal protein bL33 family.</text>
</comment>
<dbReference type="NCBIfam" id="NF001764">
    <property type="entry name" value="PRK00504.1"/>
    <property type="match status" value="1"/>
</dbReference>
<dbReference type="GO" id="GO:0006412">
    <property type="term" value="P:translation"/>
    <property type="evidence" value="ECO:0007669"/>
    <property type="project" value="UniProtKB-UniRule"/>
</dbReference>
<dbReference type="Gene3D" id="2.20.28.120">
    <property type="entry name" value="Ribosomal protein L33"/>
    <property type="match status" value="1"/>
</dbReference>
<reference evidence="7" key="1">
    <citation type="submission" date="2010-05" db="EMBL/GenBank/DDBJ databases">
        <title>The complete genome of Truepera radiovictris DSM 17093.</title>
        <authorList>
            <consortium name="US DOE Joint Genome Institute (JGI-PGF)"/>
            <person name="Lucas S."/>
            <person name="Copeland A."/>
            <person name="Lapidus A."/>
            <person name="Glavina del Rio T."/>
            <person name="Dalin E."/>
            <person name="Tice H."/>
            <person name="Bruce D."/>
            <person name="Goodwin L."/>
            <person name="Pitluck S."/>
            <person name="Kyrpides N."/>
            <person name="Mavromatis K."/>
            <person name="Ovchinnikova G."/>
            <person name="Munk A.C."/>
            <person name="Detter J.C."/>
            <person name="Han C."/>
            <person name="Tapia R."/>
            <person name="Land M."/>
            <person name="Hauser L."/>
            <person name="Markowitz V."/>
            <person name="Cheng J.-F."/>
            <person name="Hugenholtz P."/>
            <person name="Woyke T."/>
            <person name="Wu D."/>
            <person name="Tindall B."/>
            <person name="Pomrenke H.G."/>
            <person name="Brambilla E."/>
            <person name="Klenk H.-P."/>
            <person name="Eisen J.A."/>
        </authorList>
    </citation>
    <scope>NUCLEOTIDE SEQUENCE [LARGE SCALE GENOMIC DNA]</scope>
    <source>
        <strain evidence="7">DSM 17093 / CIP 108686 / LMG 22925 / RQ-24</strain>
    </source>
</reference>
<dbReference type="NCBIfam" id="NF001860">
    <property type="entry name" value="PRK00595.1"/>
    <property type="match status" value="1"/>
</dbReference>
<keyword evidence="2 5" id="KW-0689">Ribosomal protein</keyword>
<dbReference type="HAMAP" id="MF_00294">
    <property type="entry name" value="Ribosomal_bL33"/>
    <property type="match status" value="1"/>
</dbReference>
<name>D7CTP4_TRURR</name>
<dbReference type="PANTHER" id="PTHR43168:SF2">
    <property type="entry name" value="LARGE RIBOSOMAL SUBUNIT PROTEIN BL33C"/>
    <property type="match status" value="1"/>
</dbReference>
<dbReference type="SUPFAM" id="SSF57829">
    <property type="entry name" value="Zn-binding ribosomal proteins"/>
    <property type="match status" value="1"/>
</dbReference>
<dbReference type="Pfam" id="PF00471">
    <property type="entry name" value="Ribosomal_L33"/>
    <property type="match status" value="1"/>
</dbReference>
<evidence type="ECO:0000256" key="4">
    <source>
        <dbReference type="ARBA" id="ARBA00035176"/>
    </source>
</evidence>
<dbReference type="PROSITE" id="PS00582">
    <property type="entry name" value="RIBOSOMAL_L33"/>
    <property type="match status" value="1"/>
</dbReference>
<evidence type="ECO:0000256" key="3">
    <source>
        <dbReference type="ARBA" id="ARBA00023274"/>
    </source>
</evidence>
<dbReference type="InterPro" id="IPR011332">
    <property type="entry name" value="Ribosomal_zn-bd"/>
</dbReference>
<evidence type="ECO:0000256" key="5">
    <source>
        <dbReference type="HAMAP-Rule" id="MF_00294"/>
    </source>
</evidence>
<dbReference type="OrthoDB" id="197660at2"/>
<dbReference type="EMBL" id="CP002049">
    <property type="protein sequence ID" value="ADI15591.1"/>
    <property type="molecule type" value="Genomic_DNA"/>
</dbReference>
<sequence length="54" mass="6654">MASDVRIKLLLECTECKRRNYTTHKNRRNTQGKLELRKFCPWDRRHTTHREVKV</sequence>
<dbReference type="GO" id="GO:0003735">
    <property type="term" value="F:structural constituent of ribosome"/>
    <property type="evidence" value="ECO:0007669"/>
    <property type="project" value="InterPro"/>
</dbReference>
<dbReference type="InterPro" id="IPR038584">
    <property type="entry name" value="Ribosomal_bL33_sf"/>
</dbReference>
<dbReference type="InterPro" id="IPR001705">
    <property type="entry name" value="Ribosomal_bL33"/>
</dbReference>
<dbReference type="InterPro" id="IPR018264">
    <property type="entry name" value="Ribosomal_bL33_CS"/>
</dbReference>
<dbReference type="NCBIfam" id="TIGR01023">
    <property type="entry name" value="rpmG_bact"/>
    <property type="match status" value="1"/>
</dbReference>
<keyword evidence="7" id="KW-1185">Reference proteome</keyword>
<dbReference type="STRING" id="649638.Trad_2483"/>
<organism evidence="6 7">
    <name type="scientific">Truepera radiovictrix (strain DSM 17093 / CIP 108686 / LMG 22925 / RQ-24)</name>
    <dbReference type="NCBI Taxonomy" id="649638"/>
    <lineage>
        <taxon>Bacteria</taxon>
        <taxon>Thermotogati</taxon>
        <taxon>Deinococcota</taxon>
        <taxon>Deinococci</taxon>
        <taxon>Trueperales</taxon>
        <taxon>Trueperaceae</taxon>
        <taxon>Truepera</taxon>
    </lineage>
</organism>
<dbReference type="GO" id="GO:1990904">
    <property type="term" value="C:ribonucleoprotein complex"/>
    <property type="evidence" value="ECO:0007669"/>
    <property type="project" value="UniProtKB-KW"/>
</dbReference>
<gene>
    <name evidence="5" type="primary">rpmG</name>
    <name evidence="6" type="ordered locus">Trad_2483</name>
</gene>
<evidence type="ECO:0000256" key="2">
    <source>
        <dbReference type="ARBA" id="ARBA00022980"/>
    </source>
</evidence>
<protein>
    <recommendedName>
        <fullName evidence="4 5">Large ribosomal subunit protein bL33</fullName>
    </recommendedName>
</protein>
<dbReference type="HOGENOM" id="CLU_190949_0_2_0"/>
<dbReference type="Proteomes" id="UP000000379">
    <property type="component" value="Chromosome"/>
</dbReference>
<evidence type="ECO:0000313" key="7">
    <source>
        <dbReference type="Proteomes" id="UP000000379"/>
    </source>
</evidence>
<dbReference type="PANTHER" id="PTHR43168">
    <property type="entry name" value="50S RIBOSOMAL PROTEIN L33, CHLOROPLASTIC"/>
    <property type="match status" value="1"/>
</dbReference>
<proteinExistence type="inferred from homology"/>
<evidence type="ECO:0000313" key="6">
    <source>
        <dbReference type="EMBL" id="ADI15591.1"/>
    </source>
</evidence>
<dbReference type="eggNOG" id="COG0267">
    <property type="taxonomic scope" value="Bacteria"/>
</dbReference>
<dbReference type="GO" id="GO:0005840">
    <property type="term" value="C:ribosome"/>
    <property type="evidence" value="ECO:0007669"/>
    <property type="project" value="UniProtKB-KW"/>
</dbReference>
<keyword evidence="3 5" id="KW-0687">Ribonucleoprotein</keyword>
<dbReference type="KEGG" id="tra:Trad_2483"/>
<accession>D7CTP4</accession>
<dbReference type="RefSeq" id="WP_013178953.1">
    <property type="nucleotide sequence ID" value="NC_014221.1"/>
</dbReference>